<dbReference type="GO" id="GO:0005783">
    <property type="term" value="C:endoplasmic reticulum"/>
    <property type="evidence" value="ECO:0000318"/>
    <property type="project" value="GO_Central"/>
</dbReference>
<keyword evidence="11" id="KW-0325">Glycoprotein</keyword>
<dbReference type="FunCoup" id="F6TG24">
    <property type="interactions" value="5"/>
</dbReference>
<dbReference type="GO" id="GO:0005615">
    <property type="term" value="C:extracellular space"/>
    <property type="evidence" value="ECO:0000318"/>
    <property type="project" value="GO_Central"/>
</dbReference>
<dbReference type="PANTHER" id="PTHR10730:SF45">
    <property type="entry name" value="PROCOLLAGEN-LYSINE,2-OXOGLUTARATE 5-DIOXYGENASE"/>
    <property type="match status" value="1"/>
</dbReference>
<dbReference type="GO" id="GO:0005506">
    <property type="term" value="F:iron ion binding"/>
    <property type="evidence" value="ECO:0007669"/>
    <property type="project" value="InterPro"/>
</dbReference>
<comment type="subcellular location">
    <subcellularLocation>
        <location evidence="2">Endoplasmic reticulum</location>
    </subcellularLocation>
</comment>
<dbReference type="SMART" id="SM00702">
    <property type="entry name" value="P4Hc"/>
    <property type="match status" value="1"/>
</dbReference>
<dbReference type="GO" id="GO:0030199">
    <property type="term" value="P:collagen fibril organization"/>
    <property type="evidence" value="ECO:0000318"/>
    <property type="project" value="GO_Central"/>
</dbReference>
<name>F6TG24_CIOIN</name>
<keyword evidence="9" id="KW-0560">Oxidoreductase</keyword>
<dbReference type="InterPro" id="IPR006620">
    <property type="entry name" value="Pro_4_hyd_alph"/>
</dbReference>
<dbReference type="PANTHER" id="PTHR10730">
    <property type="entry name" value="PROCOLLAGEN-LYSINE,2-OXOGLUTARATE 5-DIOXYGENASE/GLYCOSYLTRANSFERASE 25 FAMILY MEMBER"/>
    <property type="match status" value="1"/>
</dbReference>
<evidence type="ECO:0000256" key="5">
    <source>
        <dbReference type="ARBA" id="ARBA00022729"/>
    </source>
</evidence>
<feature type="domain" description="Fe2OG dioxygenase" evidence="14">
    <location>
        <begin position="642"/>
        <end position="735"/>
    </location>
</feature>
<keyword evidence="8" id="KW-0223">Dioxygenase</keyword>
<dbReference type="GeneTree" id="ENSGT01030000234558"/>
<reference evidence="15" key="3">
    <citation type="submission" date="2025-08" db="UniProtKB">
        <authorList>
            <consortium name="Ensembl"/>
        </authorList>
    </citation>
    <scope>IDENTIFICATION</scope>
</reference>
<keyword evidence="5 13" id="KW-0732">Signal</keyword>
<dbReference type="InParanoid" id="F6TG24"/>
<evidence type="ECO:0000256" key="2">
    <source>
        <dbReference type="ARBA" id="ARBA00004240"/>
    </source>
</evidence>
<reference evidence="16" key="1">
    <citation type="journal article" date="2002" name="Science">
        <title>The draft genome of Ciona intestinalis: insights into chordate and vertebrate origins.</title>
        <authorList>
            <person name="Dehal P."/>
            <person name="Satou Y."/>
            <person name="Campbell R.K."/>
            <person name="Chapman J."/>
            <person name="Degnan B."/>
            <person name="De Tomaso A."/>
            <person name="Davidson B."/>
            <person name="Di Gregorio A."/>
            <person name="Gelpke M."/>
            <person name="Goodstein D.M."/>
            <person name="Harafuji N."/>
            <person name="Hastings K.E."/>
            <person name="Ho I."/>
            <person name="Hotta K."/>
            <person name="Huang W."/>
            <person name="Kawashima T."/>
            <person name="Lemaire P."/>
            <person name="Martinez D."/>
            <person name="Meinertzhagen I.A."/>
            <person name="Necula S."/>
            <person name="Nonaka M."/>
            <person name="Putnam N."/>
            <person name="Rash S."/>
            <person name="Saiga H."/>
            <person name="Satake M."/>
            <person name="Terry A."/>
            <person name="Yamada L."/>
            <person name="Wang H.G."/>
            <person name="Awazu S."/>
            <person name="Azumi K."/>
            <person name="Boore J."/>
            <person name="Branno M."/>
            <person name="Chin-Bow S."/>
            <person name="DeSantis R."/>
            <person name="Doyle S."/>
            <person name="Francino P."/>
            <person name="Keys D.N."/>
            <person name="Haga S."/>
            <person name="Hayashi H."/>
            <person name="Hino K."/>
            <person name="Imai K.S."/>
            <person name="Inaba K."/>
            <person name="Kano S."/>
            <person name="Kobayashi K."/>
            <person name="Kobayashi M."/>
            <person name="Lee B.I."/>
            <person name="Makabe K.W."/>
            <person name="Manohar C."/>
            <person name="Matassi G."/>
            <person name="Medina M."/>
            <person name="Mochizuki Y."/>
            <person name="Mount S."/>
            <person name="Morishita T."/>
            <person name="Miura S."/>
            <person name="Nakayama A."/>
            <person name="Nishizaka S."/>
            <person name="Nomoto H."/>
            <person name="Ohta F."/>
            <person name="Oishi K."/>
            <person name="Rigoutsos I."/>
            <person name="Sano M."/>
            <person name="Sasaki A."/>
            <person name="Sasakura Y."/>
            <person name="Shoguchi E."/>
            <person name="Shin-i T."/>
            <person name="Spagnuolo A."/>
            <person name="Stainier D."/>
            <person name="Suzuki M.M."/>
            <person name="Tassy O."/>
            <person name="Takatori N."/>
            <person name="Tokuoka M."/>
            <person name="Yagi K."/>
            <person name="Yoshizaki F."/>
            <person name="Wada S."/>
            <person name="Zhang C."/>
            <person name="Hyatt P.D."/>
            <person name="Larimer F."/>
            <person name="Detter C."/>
            <person name="Doggett N."/>
            <person name="Glavina T."/>
            <person name="Hawkins T."/>
            <person name="Richardson P."/>
            <person name="Lucas S."/>
            <person name="Kohara Y."/>
            <person name="Levine M."/>
            <person name="Satoh N."/>
            <person name="Rokhsar D.S."/>
        </authorList>
    </citation>
    <scope>NUCLEOTIDE SEQUENCE [LARGE SCALE GENOMIC DNA]</scope>
</reference>
<keyword evidence="10" id="KW-0408">Iron</keyword>
<dbReference type="InterPro" id="IPR050757">
    <property type="entry name" value="Collagen_mod_GT25"/>
</dbReference>
<evidence type="ECO:0000259" key="14">
    <source>
        <dbReference type="PROSITE" id="PS51471"/>
    </source>
</evidence>
<evidence type="ECO:0000256" key="11">
    <source>
        <dbReference type="ARBA" id="ARBA00023180"/>
    </source>
</evidence>
<organism evidence="15 16">
    <name type="scientific">Ciona intestinalis</name>
    <name type="common">Transparent sea squirt</name>
    <name type="synonym">Ascidia intestinalis</name>
    <dbReference type="NCBI Taxonomy" id="7719"/>
    <lineage>
        <taxon>Eukaryota</taxon>
        <taxon>Metazoa</taxon>
        <taxon>Chordata</taxon>
        <taxon>Tunicata</taxon>
        <taxon>Ascidiacea</taxon>
        <taxon>Phlebobranchia</taxon>
        <taxon>Cionidae</taxon>
        <taxon>Ciona</taxon>
    </lineage>
</organism>
<evidence type="ECO:0000256" key="3">
    <source>
        <dbReference type="ARBA" id="ARBA00012264"/>
    </source>
</evidence>
<protein>
    <recommendedName>
        <fullName evidence="3">procollagen-lysine 5-dioxygenase</fullName>
        <ecNumber evidence="3">1.14.11.4</ecNumber>
    </recommendedName>
</protein>
<evidence type="ECO:0000313" key="16">
    <source>
        <dbReference type="Proteomes" id="UP000008144"/>
    </source>
</evidence>
<feature type="chain" id="PRO_5046410306" description="procollagen-lysine 5-dioxygenase" evidence="13">
    <location>
        <begin position="30"/>
        <end position="735"/>
    </location>
</feature>
<dbReference type="InterPro" id="IPR005123">
    <property type="entry name" value="Oxoglu/Fe-dep_dioxygenase_dom"/>
</dbReference>
<dbReference type="OMA" id="ETMEDCG"/>
<dbReference type="InterPro" id="IPR044861">
    <property type="entry name" value="IPNS-like_FE2OG_OXY"/>
</dbReference>
<dbReference type="EMBL" id="EAAA01000269">
    <property type="status" value="NOT_ANNOTATED_CDS"/>
    <property type="molecule type" value="Genomic_DNA"/>
</dbReference>
<dbReference type="Proteomes" id="UP000008144">
    <property type="component" value="Chromosome 1"/>
</dbReference>
<dbReference type="InterPro" id="IPR029044">
    <property type="entry name" value="Nucleotide-diphossugar_trans"/>
</dbReference>
<dbReference type="GO" id="GO:0031418">
    <property type="term" value="F:L-ascorbic acid binding"/>
    <property type="evidence" value="ECO:0007669"/>
    <property type="project" value="UniProtKB-KW"/>
</dbReference>
<comment type="cofactor">
    <cofactor evidence="1">
        <name>L-ascorbate</name>
        <dbReference type="ChEBI" id="CHEBI:38290"/>
    </cofactor>
</comment>
<dbReference type="STRING" id="7719.ENSCINP00000016152"/>
<evidence type="ECO:0000256" key="12">
    <source>
        <dbReference type="ARBA" id="ARBA00047930"/>
    </source>
</evidence>
<dbReference type="Gene3D" id="2.60.120.620">
    <property type="entry name" value="q2cbj1_9rhob like domain"/>
    <property type="match status" value="1"/>
</dbReference>
<keyword evidence="4" id="KW-0479">Metal-binding</keyword>
<evidence type="ECO:0000256" key="1">
    <source>
        <dbReference type="ARBA" id="ARBA00001961"/>
    </source>
</evidence>
<evidence type="ECO:0000256" key="7">
    <source>
        <dbReference type="ARBA" id="ARBA00022896"/>
    </source>
</evidence>
<evidence type="ECO:0000256" key="9">
    <source>
        <dbReference type="ARBA" id="ARBA00023002"/>
    </source>
</evidence>
<feature type="signal peptide" evidence="13">
    <location>
        <begin position="1"/>
        <end position="29"/>
    </location>
</feature>
<evidence type="ECO:0000256" key="8">
    <source>
        <dbReference type="ARBA" id="ARBA00022964"/>
    </source>
</evidence>
<keyword evidence="6" id="KW-0256">Endoplasmic reticulum</keyword>
<dbReference type="GO" id="GO:0008475">
    <property type="term" value="F:procollagen-lysine 5-dioxygenase activity"/>
    <property type="evidence" value="ECO:0000318"/>
    <property type="project" value="GO_Central"/>
</dbReference>
<dbReference type="EC" id="1.14.11.4" evidence="3"/>
<sequence>MEKNRNMVSLLSVSVTLFCLFLSIEHAKSQETTELLIVTVATDETDGFVRFKESLDYFNLTVLVIGMHEEWVGGDLSRGMGGGQKINMLKRSLESYKDNTNLVLFFTDSYDVVFTGGKEEIMSKFNKFNAKLVFSAESTIWPDASLKDLYPEVTVGKRFLCSGGIIGYAPTFWEAINMQDISDTFDDQLYYTKIYLNTTLRAKLNATLDHTSQLVQNINFAKSELEIVQQGDLSRIQNTVYRTYPVVIHGNGPSKLELNYMANYIPDGWHSNFGCRKCEWNLLQLPEAEENLPTVQLAIFIEPNTPFIPEFLSRIQQLDYPKSKITLFIHTNEENTERYVSQFLLRHRVKYQGVQVISPHDGVHEATARNMALDHCILKNCDYQLSIDGNVQITNSSLIKFLMTKNKQVVGPLVKLHEKLWSNFWGALNADGYYARSADYISIVNRERTGIWNIPFISSVYLMKSETIRFLLSRVPQPYFYEDMDADMAFCAHVRQEGIFLHVTNEAEFGRLLSKANVNPGPVHPDLWQIETNKKDWEEKYIHPDFWNLTLENTEVSQPCPDVYMFPLFTEEMADAIVDVMENHGEWSGGKNKDDRLAGGYENVPTVDIHMNQVNYEKQWLHMLATYPTHIIQKVYPGYYTKASSIMMFVVRYRPSEQSFLRPHHDSSTWTMNVALNTYGEDYEGGGCRFLRYDCSVTQIPKGYALVHPGRLTHYHEGLQTMEGTRYIAVSFVDP</sequence>
<dbReference type="Gene3D" id="3.90.550.10">
    <property type="entry name" value="Spore Coat Polysaccharide Biosynthesis Protein SpsA, Chain A"/>
    <property type="match status" value="1"/>
</dbReference>
<proteinExistence type="predicted"/>
<dbReference type="InterPro" id="IPR057589">
    <property type="entry name" value="GT_PLOD"/>
</dbReference>
<dbReference type="Pfam" id="PF25342">
    <property type="entry name" value="GT_PLOD"/>
    <property type="match status" value="1"/>
</dbReference>
<keyword evidence="7" id="KW-0847">Vitamin C</keyword>
<dbReference type="Pfam" id="PF03171">
    <property type="entry name" value="2OG-FeII_Oxy"/>
    <property type="match status" value="1"/>
</dbReference>
<dbReference type="Ensembl" id="ENSCINT00000016152.3">
    <property type="protein sequence ID" value="ENSCINP00000016152.3"/>
    <property type="gene ID" value="ENSCING00000007889.3"/>
</dbReference>
<evidence type="ECO:0000256" key="4">
    <source>
        <dbReference type="ARBA" id="ARBA00022723"/>
    </source>
</evidence>
<evidence type="ECO:0000256" key="10">
    <source>
        <dbReference type="ARBA" id="ARBA00023004"/>
    </source>
</evidence>
<comment type="catalytic activity">
    <reaction evidence="12">
        <text>L-lysyl-[collagen] + 2-oxoglutarate + O2 = (5R)-5-hydroxy-L-lysyl-[collagen] + succinate + CO2</text>
        <dbReference type="Rhea" id="RHEA:16569"/>
        <dbReference type="Rhea" id="RHEA-COMP:12751"/>
        <dbReference type="Rhea" id="RHEA-COMP:12752"/>
        <dbReference type="ChEBI" id="CHEBI:15379"/>
        <dbReference type="ChEBI" id="CHEBI:16526"/>
        <dbReference type="ChEBI" id="CHEBI:16810"/>
        <dbReference type="ChEBI" id="CHEBI:29969"/>
        <dbReference type="ChEBI" id="CHEBI:30031"/>
        <dbReference type="ChEBI" id="CHEBI:133442"/>
        <dbReference type="EC" id="1.14.11.4"/>
    </reaction>
</comment>
<evidence type="ECO:0000256" key="13">
    <source>
        <dbReference type="SAM" id="SignalP"/>
    </source>
</evidence>
<dbReference type="PROSITE" id="PS51471">
    <property type="entry name" value="FE2OG_OXY"/>
    <property type="match status" value="1"/>
</dbReference>
<evidence type="ECO:0000256" key="6">
    <source>
        <dbReference type="ARBA" id="ARBA00022824"/>
    </source>
</evidence>
<evidence type="ECO:0000313" key="15">
    <source>
        <dbReference type="Ensembl" id="ENSCINP00000016152.3"/>
    </source>
</evidence>
<dbReference type="HOGENOM" id="CLU_022320_1_0_1"/>
<reference evidence="15" key="2">
    <citation type="journal article" date="2008" name="Genome Biol.">
        <title>Improved genome assembly and evidence-based global gene model set for the chordate Ciona intestinalis: new insight into intron and operon populations.</title>
        <authorList>
            <person name="Satou Y."/>
            <person name="Mineta K."/>
            <person name="Ogasawara M."/>
            <person name="Sasakura Y."/>
            <person name="Shoguchi E."/>
            <person name="Ueno K."/>
            <person name="Yamada L."/>
            <person name="Matsumoto J."/>
            <person name="Wasserscheid J."/>
            <person name="Dewar K."/>
            <person name="Wiley G.B."/>
            <person name="Macmil S.L."/>
            <person name="Roe B.A."/>
            <person name="Zeller R.W."/>
            <person name="Hastings K.E."/>
            <person name="Lemaire P."/>
            <person name="Lindquist E."/>
            <person name="Endo T."/>
            <person name="Hotta K."/>
            <person name="Inaba K."/>
        </authorList>
    </citation>
    <scope>NUCLEOTIDE SEQUENCE [LARGE SCALE GENOMIC DNA]</scope>
    <source>
        <strain evidence="15">wild type</strain>
    </source>
</reference>
<dbReference type="AlphaFoldDB" id="F6TG24"/>
<accession>F6TG24</accession>
<reference evidence="15" key="4">
    <citation type="submission" date="2025-09" db="UniProtKB">
        <authorList>
            <consortium name="Ensembl"/>
        </authorList>
    </citation>
    <scope>IDENTIFICATION</scope>
</reference>
<dbReference type="SUPFAM" id="SSF53448">
    <property type="entry name" value="Nucleotide-diphospho-sugar transferases"/>
    <property type="match status" value="1"/>
</dbReference>
<keyword evidence="16" id="KW-1185">Reference proteome</keyword>
<dbReference type="GO" id="GO:0005794">
    <property type="term" value="C:Golgi apparatus"/>
    <property type="evidence" value="ECO:0000318"/>
    <property type="project" value="GO_Central"/>
</dbReference>